<reference evidence="3 4" key="1">
    <citation type="submission" date="2020-03" db="EMBL/GenBank/DDBJ databases">
        <authorList>
            <person name="Sun Q."/>
        </authorList>
    </citation>
    <scope>NUCLEOTIDE SEQUENCE [LARGE SCALE GENOMIC DNA]</scope>
    <source>
        <strain evidence="3 4">JC162</strain>
    </source>
</reference>
<feature type="chain" id="PRO_5032985826" evidence="2">
    <location>
        <begin position="23"/>
        <end position="149"/>
    </location>
</feature>
<dbReference type="EMBL" id="JABBKX010000003">
    <property type="protein sequence ID" value="NMJ41623.1"/>
    <property type="molecule type" value="Genomic_DNA"/>
</dbReference>
<feature type="region of interest" description="Disordered" evidence="1">
    <location>
        <begin position="46"/>
        <end position="149"/>
    </location>
</feature>
<evidence type="ECO:0000256" key="1">
    <source>
        <dbReference type="SAM" id="MobiDB-lite"/>
    </source>
</evidence>
<keyword evidence="2" id="KW-0732">Signal</keyword>
<proteinExistence type="predicted"/>
<feature type="compositionally biased region" description="Pro residues" evidence="1">
    <location>
        <begin position="94"/>
        <end position="113"/>
    </location>
</feature>
<organism evidence="3 4">
    <name type="scientific">Neoroseomonas marina</name>
    <dbReference type="NCBI Taxonomy" id="1232220"/>
    <lineage>
        <taxon>Bacteria</taxon>
        <taxon>Pseudomonadati</taxon>
        <taxon>Pseudomonadota</taxon>
        <taxon>Alphaproteobacteria</taxon>
        <taxon>Acetobacterales</taxon>
        <taxon>Acetobacteraceae</taxon>
        <taxon>Neoroseomonas</taxon>
    </lineage>
</organism>
<evidence type="ECO:0000313" key="3">
    <source>
        <dbReference type="EMBL" id="NMJ41623.1"/>
    </source>
</evidence>
<name>A0A848EDT7_9PROT</name>
<sequence>MRQRRAILAAMALLLAAGPLGAQTTEPEPALPRVIYGATPPQVLYGPSSAPPAAPEEPRIAPPMPQQAPQGSVTYESGPAYLPPPAYWAGPPGHWRPPPRRVGPPIENPPRYLPPDTSRFERPLPQGRYVGRPPSAPPETLRYGRPPGY</sequence>
<evidence type="ECO:0000313" key="4">
    <source>
        <dbReference type="Proteomes" id="UP000548582"/>
    </source>
</evidence>
<evidence type="ECO:0000256" key="2">
    <source>
        <dbReference type="SAM" id="SignalP"/>
    </source>
</evidence>
<feature type="compositionally biased region" description="Pro residues" evidence="1">
    <location>
        <begin position="49"/>
        <end position="66"/>
    </location>
</feature>
<dbReference type="AlphaFoldDB" id="A0A848EDT7"/>
<comment type="caution">
    <text evidence="3">The sequence shown here is derived from an EMBL/GenBank/DDBJ whole genome shotgun (WGS) entry which is preliminary data.</text>
</comment>
<accession>A0A848EDT7</accession>
<dbReference type="Proteomes" id="UP000548582">
    <property type="component" value="Unassembled WGS sequence"/>
</dbReference>
<feature type="signal peptide" evidence="2">
    <location>
        <begin position="1"/>
        <end position="22"/>
    </location>
</feature>
<keyword evidence="4" id="KW-1185">Reference proteome</keyword>
<protein>
    <submittedName>
        <fullName evidence="3">Uncharacterized protein</fullName>
    </submittedName>
</protein>
<dbReference type="RefSeq" id="WP_170053883.1">
    <property type="nucleotide sequence ID" value="NZ_JABBKX010000003.1"/>
</dbReference>
<gene>
    <name evidence="3" type="ORF">GWK16_10250</name>
</gene>